<dbReference type="RefSeq" id="WP_238227753.1">
    <property type="nucleotide sequence ID" value="NZ_BPQD01000037.1"/>
</dbReference>
<dbReference type="Proteomes" id="UP001224644">
    <property type="component" value="Unassembled WGS sequence"/>
</dbReference>
<organism evidence="1 2">
    <name type="scientific">Methylobacterium adhaesivum</name>
    <dbReference type="NCBI Taxonomy" id="333297"/>
    <lineage>
        <taxon>Bacteria</taxon>
        <taxon>Pseudomonadati</taxon>
        <taxon>Pseudomonadota</taxon>
        <taxon>Alphaproteobacteria</taxon>
        <taxon>Hyphomicrobiales</taxon>
        <taxon>Methylobacteriaceae</taxon>
        <taxon>Methylobacterium</taxon>
    </lineage>
</organism>
<accession>A0ABT8BL21</accession>
<evidence type="ECO:0000313" key="2">
    <source>
        <dbReference type="Proteomes" id="UP001224644"/>
    </source>
</evidence>
<gene>
    <name evidence="1" type="ORF">QWZ12_16545</name>
</gene>
<comment type="caution">
    <text evidence="1">The sequence shown here is derived from an EMBL/GenBank/DDBJ whole genome shotgun (WGS) entry which is preliminary data.</text>
</comment>
<protein>
    <submittedName>
        <fullName evidence="1">Uncharacterized protein</fullName>
    </submittedName>
</protein>
<reference evidence="2" key="1">
    <citation type="journal article" date="2019" name="Int. J. Syst. Evol. Microbiol.">
        <title>The Global Catalogue of Microorganisms (GCM) 10K type strain sequencing project: providing services to taxonomists for standard genome sequencing and annotation.</title>
        <authorList>
            <consortium name="The Broad Institute Genomics Platform"/>
            <consortium name="The Broad Institute Genome Sequencing Center for Infectious Disease"/>
            <person name="Wu L."/>
            <person name="Ma J."/>
        </authorList>
    </citation>
    <scope>NUCLEOTIDE SEQUENCE [LARGE SCALE GENOMIC DNA]</scope>
    <source>
        <strain evidence="2">CECT 7069</strain>
    </source>
</reference>
<proteinExistence type="predicted"/>
<sequence>MLTTVIVSTVSLIALQVLLVVKAADRLSPQSGVRATDDRAASATTAGRFAGIA</sequence>
<name>A0ABT8BL21_9HYPH</name>
<evidence type="ECO:0000313" key="1">
    <source>
        <dbReference type="EMBL" id="MDN3592207.1"/>
    </source>
</evidence>
<keyword evidence="2" id="KW-1185">Reference proteome</keyword>
<dbReference type="EMBL" id="JAUFPX010000016">
    <property type="protein sequence ID" value="MDN3592207.1"/>
    <property type="molecule type" value="Genomic_DNA"/>
</dbReference>